<dbReference type="EMBL" id="JAUOEM010000007">
    <property type="protein sequence ID" value="MDO5989271.1"/>
    <property type="molecule type" value="Genomic_DNA"/>
</dbReference>
<dbReference type="GO" id="GO:0016779">
    <property type="term" value="F:nucleotidyltransferase activity"/>
    <property type="evidence" value="ECO:0007669"/>
    <property type="project" value="UniProtKB-KW"/>
</dbReference>
<dbReference type="InterPro" id="IPR003329">
    <property type="entry name" value="Cytidylyl_trans"/>
</dbReference>
<comment type="caution">
    <text evidence="1">The sequence shown here is derived from an EMBL/GenBank/DDBJ whole genome shotgun (WGS) entry which is preliminary data.</text>
</comment>
<reference evidence="1" key="1">
    <citation type="submission" date="2023-07" db="EMBL/GenBank/DDBJ databases">
        <title>Two novel species in the genus Flavivirga.</title>
        <authorList>
            <person name="Kwon K."/>
        </authorList>
    </citation>
    <scope>NUCLEOTIDE SEQUENCE</scope>
    <source>
        <strain evidence="1">KACC 14157</strain>
    </source>
</reference>
<name>A0ABT8X5V1_9FLAO</name>
<proteinExistence type="predicted"/>
<dbReference type="PANTHER" id="PTHR21485">
    <property type="entry name" value="HAD SUPERFAMILY MEMBERS CMAS AND KDSC"/>
    <property type="match status" value="1"/>
</dbReference>
<dbReference type="Pfam" id="PF02348">
    <property type="entry name" value="CTP_transf_3"/>
    <property type="match status" value="1"/>
</dbReference>
<evidence type="ECO:0000313" key="2">
    <source>
        <dbReference type="Proteomes" id="UP001176891"/>
    </source>
</evidence>
<gene>
    <name evidence="1" type="ORF">Q4Q39_17845</name>
</gene>
<dbReference type="InterPro" id="IPR029044">
    <property type="entry name" value="Nucleotide-diphossugar_trans"/>
</dbReference>
<sequence>MSNKFTAIIPVRAGSRRLKNKNIAPFGGTNLLLYKIMQLKNVKSIDRIVVSSDSDMMLDFAKEVGVETHKRAPEYCDEKTKSFGEVVAHIAESVKGENIVWATCTSPLVFPKMYEEGIELYKKEVLEENKYDSLISVESFKRYLWDENGPMNYELGVKHVPSQELPVYYFVTDGILIAPREKMVKWNYFHGVNPYKMELNKRACVDIDDFLDLAVARAWIDLDESVTHDNVYFTK</sequence>
<dbReference type="RefSeq" id="WP_303283931.1">
    <property type="nucleotide sequence ID" value="NZ_BAABCZ010000003.1"/>
</dbReference>
<dbReference type="PANTHER" id="PTHR21485:SF3">
    <property type="entry name" value="N-ACYLNEURAMINATE CYTIDYLYLTRANSFERASE"/>
    <property type="match status" value="1"/>
</dbReference>
<organism evidence="1 2">
    <name type="scientific">Flavivirga amylovorans</name>
    <dbReference type="NCBI Taxonomy" id="870486"/>
    <lineage>
        <taxon>Bacteria</taxon>
        <taxon>Pseudomonadati</taxon>
        <taxon>Bacteroidota</taxon>
        <taxon>Flavobacteriia</taxon>
        <taxon>Flavobacteriales</taxon>
        <taxon>Flavobacteriaceae</taxon>
        <taxon>Flavivirga</taxon>
    </lineage>
</organism>
<protein>
    <submittedName>
        <fullName evidence="1">Acylneuraminate cytidylyltransferase family protein</fullName>
        <ecNumber evidence="1">2.7.7.-</ecNumber>
    </submittedName>
</protein>
<dbReference type="Gene3D" id="3.90.550.10">
    <property type="entry name" value="Spore Coat Polysaccharide Biosynthesis Protein SpsA, Chain A"/>
    <property type="match status" value="1"/>
</dbReference>
<keyword evidence="1" id="KW-0808">Transferase</keyword>
<dbReference type="CDD" id="cd02513">
    <property type="entry name" value="CMP-NeuAc_Synthase"/>
    <property type="match status" value="1"/>
</dbReference>
<dbReference type="SUPFAM" id="SSF53448">
    <property type="entry name" value="Nucleotide-diphospho-sugar transferases"/>
    <property type="match status" value="1"/>
</dbReference>
<keyword evidence="2" id="KW-1185">Reference proteome</keyword>
<evidence type="ECO:0000313" key="1">
    <source>
        <dbReference type="EMBL" id="MDO5989271.1"/>
    </source>
</evidence>
<dbReference type="InterPro" id="IPR050793">
    <property type="entry name" value="CMP-NeuNAc_synthase"/>
</dbReference>
<keyword evidence="1" id="KW-0548">Nucleotidyltransferase</keyword>
<dbReference type="Proteomes" id="UP001176891">
    <property type="component" value="Unassembled WGS sequence"/>
</dbReference>
<dbReference type="EC" id="2.7.7.-" evidence="1"/>
<accession>A0ABT8X5V1</accession>